<organism evidence="2 3">
    <name type="scientific">Aidingimonas halophila</name>
    <dbReference type="NCBI Taxonomy" id="574349"/>
    <lineage>
        <taxon>Bacteria</taxon>
        <taxon>Pseudomonadati</taxon>
        <taxon>Pseudomonadota</taxon>
        <taxon>Gammaproteobacteria</taxon>
        <taxon>Oceanospirillales</taxon>
        <taxon>Halomonadaceae</taxon>
        <taxon>Aidingimonas</taxon>
    </lineage>
</organism>
<sequence>MTTVITLLESLALHLRWWGRALVAWRDPCAPMRPRRALLLMVGFPLFLLVQTGHALCLLLDEVLFPSYRRVEVGRALFITGIPRSGTTFLHRTLAVDSQRYTTVTTWEALLAPSITQRKLLSGLGKLDRALGGWGRRIVDTLTRRMTGDFAAIHDVGLNAAEEDYLTLLPAGGCFILMLIFPGSPGLYELGHFDRRMPSGRRRRLLRFYERSLQRHLYADGQQRRLLSKNAAFGSWLAGLHSQFPEARFMICVRDPATALSSQLSSVASAGPLFGTSVDNIKFQQYFLNLFAETLDHLGETMANWSLSQGVVIDMDDMRERPSMIIMRALACIGEPMGPELADHIQRLPAGTASQHRHTVESLAIPHDTMEAAMRPGYQQVIALPQRIRITE</sequence>
<dbReference type="InterPro" id="IPR027417">
    <property type="entry name" value="P-loop_NTPase"/>
</dbReference>
<dbReference type="PANTHER" id="PTHR36451">
    <property type="entry name" value="PAPS-DEPENDENT SULFOTRANSFERASE STF3"/>
    <property type="match status" value="1"/>
</dbReference>
<dbReference type="InterPro" id="IPR052736">
    <property type="entry name" value="Stf3_sulfotransferase"/>
</dbReference>
<accession>A0A1H3FMG4</accession>
<evidence type="ECO:0000256" key="1">
    <source>
        <dbReference type="SAM" id="Phobius"/>
    </source>
</evidence>
<reference evidence="2 3" key="1">
    <citation type="submission" date="2016-10" db="EMBL/GenBank/DDBJ databases">
        <authorList>
            <person name="de Groot N.N."/>
        </authorList>
    </citation>
    <scope>NUCLEOTIDE SEQUENCE [LARGE SCALE GENOMIC DNA]</scope>
    <source>
        <strain evidence="2 3">DSM 19219</strain>
    </source>
</reference>
<dbReference type="RefSeq" id="WP_092571407.1">
    <property type="nucleotide sequence ID" value="NZ_BMXH01000015.1"/>
</dbReference>
<gene>
    <name evidence="2" type="ORF">SAMN05443545_10879</name>
</gene>
<keyword evidence="1" id="KW-0812">Transmembrane</keyword>
<name>A0A1H3FMG4_9GAMM</name>
<dbReference type="EMBL" id="FNNI01000008">
    <property type="protein sequence ID" value="SDX91997.1"/>
    <property type="molecule type" value="Genomic_DNA"/>
</dbReference>
<dbReference type="STRING" id="574349.SAMN05443545_10879"/>
<keyword evidence="2" id="KW-0808">Transferase</keyword>
<dbReference type="Proteomes" id="UP000198500">
    <property type="component" value="Unassembled WGS sequence"/>
</dbReference>
<dbReference type="SUPFAM" id="SSF52540">
    <property type="entry name" value="P-loop containing nucleoside triphosphate hydrolases"/>
    <property type="match status" value="1"/>
</dbReference>
<keyword evidence="1" id="KW-0472">Membrane</keyword>
<dbReference type="AlphaFoldDB" id="A0A1H3FMG4"/>
<proteinExistence type="predicted"/>
<dbReference type="PANTHER" id="PTHR36451:SF1">
    <property type="entry name" value="OMEGA-HYDROXY-BETA-DIHYDROMENAQUINONE-9 SULFOTRANSFERASE STF3"/>
    <property type="match status" value="1"/>
</dbReference>
<dbReference type="OrthoDB" id="9777890at2"/>
<evidence type="ECO:0000313" key="2">
    <source>
        <dbReference type="EMBL" id="SDX91997.1"/>
    </source>
</evidence>
<dbReference type="Gene3D" id="3.40.50.300">
    <property type="entry name" value="P-loop containing nucleotide triphosphate hydrolases"/>
    <property type="match status" value="1"/>
</dbReference>
<evidence type="ECO:0000313" key="3">
    <source>
        <dbReference type="Proteomes" id="UP000198500"/>
    </source>
</evidence>
<keyword evidence="1" id="KW-1133">Transmembrane helix</keyword>
<feature type="transmembrane region" description="Helical" evidence="1">
    <location>
        <begin position="37"/>
        <end position="60"/>
    </location>
</feature>
<dbReference type="GO" id="GO:0016740">
    <property type="term" value="F:transferase activity"/>
    <property type="evidence" value="ECO:0007669"/>
    <property type="project" value="UniProtKB-KW"/>
</dbReference>
<keyword evidence="3" id="KW-1185">Reference proteome</keyword>
<protein>
    <submittedName>
        <fullName evidence="2">Sulfotransferase family protein</fullName>
    </submittedName>
</protein>